<dbReference type="STRING" id="1802067.A2966_04700"/>
<dbReference type="Gene3D" id="1.20.120.330">
    <property type="entry name" value="Nucleotidyltransferases domain 2"/>
    <property type="match status" value="1"/>
</dbReference>
<protein>
    <recommendedName>
        <fullName evidence="3">HEPN domain-containing protein</fullName>
    </recommendedName>
</protein>
<evidence type="ECO:0008006" key="3">
    <source>
        <dbReference type="Google" id="ProtNLM"/>
    </source>
</evidence>
<accession>A0A1F7JAZ9</accession>
<sequence length="117" mass="13439">MTCFDWKGYITLAKRLAKNITDSSKRSSVSRAYYGVYCLSRNYAISQGLANTRSSRMHRDVATFYNQRAETRIIATYLGRLRDNRNKCDYDDSVSNLNNIVILSLQQADEIVKNLPT</sequence>
<organism evidence="1 2">
    <name type="scientific">Candidatus Roizmanbacteria bacterium RIFCSPLOWO2_01_FULL_41_22</name>
    <dbReference type="NCBI Taxonomy" id="1802067"/>
    <lineage>
        <taxon>Bacteria</taxon>
        <taxon>Candidatus Roizmaniibacteriota</taxon>
    </lineage>
</organism>
<gene>
    <name evidence="1" type="ORF">A2966_04700</name>
</gene>
<dbReference type="Proteomes" id="UP000176480">
    <property type="component" value="Unassembled WGS sequence"/>
</dbReference>
<proteinExistence type="predicted"/>
<name>A0A1F7JAZ9_9BACT</name>
<evidence type="ECO:0000313" key="2">
    <source>
        <dbReference type="Proteomes" id="UP000176480"/>
    </source>
</evidence>
<evidence type="ECO:0000313" key="1">
    <source>
        <dbReference type="EMBL" id="OGK52778.1"/>
    </source>
</evidence>
<dbReference type="EMBL" id="MGAR01000001">
    <property type="protein sequence ID" value="OGK52778.1"/>
    <property type="molecule type" value="Genomic_DNA"/>
</dbReference>
<dbReference type="AlphaFoldDB" id="A0A1F7JAZ9"/>
<comment type="caution">
    <text evidence="1">The sequence shown here is derived from an EMBL/GenBank/DDBJ whole genome shotgun (WGS) entry which is preliminary data.</text>
</comment>
<reference evidence="1 2" key="1">
    <citation type="journal article" date="2016" name="Nat. Commun.">
        <title>Thousands of microbial genomes shed light on interconnected biogeochemical processes in an aquifer system.</title>
        <authorList>
            <person name="Anantharaman K."/>
            <person name="Brown C.T."/>
            <person name="Hug L.A."/>
            <person name="Sharon I."/>
            <person name="Castelle C.J."/>
            <person name="Probst A.J."/>
            <person name="Thomas B.C."/>
            <person name="Singh A."/>
            <person name="Wilkins M.J."/>
            <person name="Karaoz U."/>
            <person name="Brodie E.L."/>
            <person name="Williams K.H."/>
            <person name="Hubbard S.S."/>
            <person name="Banfield J.F."/>
        </authorList>
    </citation>
    <scope>NUCLEOTIDE SEQUENCE [LARGE SCALE GENOMIC DNA]</scope>
</reference>